<sequence>MKRFLKPEVLQTLKVREDAYNDAKQLPGATINVGFTKRATLNRLLSAGDITNTRLICSSWQSKDFWCRQWDPVTLDTEGFWLFCNHLRIGCLLWTDFNVPPFPDLFLSFPAPAPIQRDFLWSFQPVFGLIYLASAD</sequence>
<evidence type="ECO:0000313" key="1">
    <source>
        <dbReference type="EMBL" id="MEQ2243928.1"/>
    </source>
</evidence>
<accession>A0ABV0UIE3</accession>
<name>A0ABV0UIE3_9TELE</name>
<organism evidence="1 2">
    <name type="scientific">Ilyodon furcidens</name>
    <name type="common">goldbreast splitfin</name>
    <dbReference type="NCBI Taxonomy" id="33524"/>
    <lineage>
        <taxon>Eukaryota</taxon>
        <taxon>Metazoa</taxon>
        <taxon>Chordata</taxon>
        <taxon>Craniata</taxon>
        <taxon>Vertebrata</taxon>
        <taxon>Euteleostomi</taxon>
        <taxon>Actinopterygii</taxon>
        <taxon>Neopterygii</taxon>
        <taxon>Teleostei</taxon>
        <taxon>Neoteleostei</taxon>
        <taxon>Acanthomorphata</taxon>
        <taxon>Ovalentaria</taxon>
        <taxon>Atherinomorphae</taxon>
        <taxon>Cyprinodontiformes</taxon>
        <taxon>Goodeidae</taxon>
        <taxon>Ilyodon</taxon>
    </lineage>
</organism>
<evidence type="ECO:0000313" key="2">
    <source>
        <dbReference type="Proteomes" id="UP001482620"/>
    </source>
</evidence>
<gene>
    <name evidence="1" type="ORF">ILYODFUR_011899</name>
</gene>
<protein>
    <submittedName>
        <fullName evidence="1">Uncharacterized protein</fullName>
    </submittedName>
</protein>
<dbReference type="Proteomes" id="UP001482620">
    <property type="component" value="Unassembled WGS sequence"/>
</dbReference>
<proteinExistence type="predicted"/>
<dbReference type="EMBL" id="JAHRIQ010070426">
    <property type="protein sequence ID" value="MEQ2243928.1"/>
    <property type="molecule type" value="Genomic_DNA"/>
</dbReference>
<reference evidence="1 2" key="1">
    <citation type="submission" date="2021-06" db="EMBL/GenBank/DDBJ databases">
        <authorList>
            <person name="Palmer J.M."/>
        </authorList>
    </citation>
    <scope>NUCLEOTIDE SEQUENCE [LARGE SCALE GENOMIC DNA]</scope>
    <source>
        <strain evidence="2">if_2019</strain>
        <tissue evidence="1">Muscle</tissue>
    </source>
</reference>
<keyword evidence="2" id="KW-1185">Reference proteome</keyword>
<comment type="caution">
    <text evidence="1">The sequence shown here is derived from an EMBL/GenBank/DDBJ whole genome shotgun (WGS) entry which is preliminary data.</text>
</comment>